<organism evidence="2 3">
    <name type="scientific">Phenylobacterium haematophilum</name>
    <dbReference type="NCBI Taxonomy" id="98513"/>
    <lineage>
        <taxon>Bacteria</taxon>
        <taxon>Pseudomonadati</taxon>
        <taxon>Pseudomonadota</taxon>
        <taxon>Alphaproteobacteria</taxon>
        <taxon>Caulobacterales</taxon>
        <taxon>Caulobacteraceae</taxon>
        <taxon>Phenylobacterium</taxon>
    </lineage>
</organism>
<comment type="caution">
    <text evidence="2">The sequence shown here is derived from an EMBL/GenBank/DDBJ whole genome shotgun (WGS) entry which is preliminary data.</text>
</comment>
<dbReference type="AlphaFoldDB" id="A0A840A2S1"/>
<sequence>MTPPEIARRTARTHPALLTIAFLAGGFASLSAQYAPDITPLMRGALLCVSTAITSFWHWAIYTMAQAVTGPAPARWSWLFAAPPAFAFFAGVAEWPTYNSPAAITYLGLYFLSAWCAAQALENADAASRIAPVGRIATSAGLMWVAYIGVWKLWVTIRRVEAAASAGRDHGMTIRGA</sequence>
<feature type="transmembrane region" description="Helical" evidence="1">
    <location>
        <begin position="133"/>
        <end position="154"/>
    </location>
</feature>
<dbReference type="EMBL" id="JACIDK010000003">
    <property type="protein sequence ID" value="MBB3891732.1"/>
    <property type="molecule type" value="Genomic_DNA"/>
</dbReference>
<keyword evidence="1" id="KW-1133">Transmembrane helix</keyword>
<feature type="transmembrane region" description="Helical" evidence="1">
    <location>
        <begin position="76"/>
        <end position="97"/>
    </location>
</feature>
<keyword evidence="1" id="KW-0812">Transmembrane</keyword>
<dbReference type="Proteomes" id="UP000530564">
    <property type="component" value="Unassembled WGS sequence"/>
</dbReference>
<evidence type="ECO:0000313" key="2">
    <source>
        <dbReference type="EMBL" id="MBB3891732.1"/>
    </source>
</evidence>
<gene>
    <name evidence="2" type="ORF">GGQ61_002460</name>
</gene>
<feature type="transmembrane region" description="Helical" evidence="1">
    <location>
        <begin position="42"/>
        <end position="64"/>
    </location>
</feature>
<reference evidence="2 3" key="1">
    <citation type="submission" date="2020-08" db="EMBL/GenBank/DDBJ databases">
        <title>Genomic Encyclopedia of Type Strains, Phase IV (KMG-IV): sequencing the most valuable type-strain genomes for metagenomic binning, comparative biology and taxonomic classification.</title>
        <authorList>
            <person name="Goeker M."/>
        </authorList>
    </citation>
    <scope>NUCLEOTIDE SEQUENCE [LARGE SCALE GENOMIC DNA]</scope>
    <source>
        <strain evidence="2 3">DSM 21793</strain>
    </source>
</reference>
<keyword evidence="1" id="KW-0472">Membrane</keyword>
<accession>A0A840A2S1</accession>
<keyword evidence="3" id="KW-1185">Reference proteome</keyword>
<dbReference type="RefSeq" id="WP_183773115.1">
    <property type="nucleotide sequence ID" value="NZ_JACIDK010000003.1"/>
</dbReference>
<proteinExistence type="predicted"/>
<evidence type="ECO:0000256" key="1">
    <source>
        <dbReference type="SAM" id="Phobius"/>
    </source>
</evidence>
<name>A0A840A2S1_9CAUL</name>
<feature type="transmembrane region" description="Helical" evidence="1">
    <location>
        <begin position="103"/>
        <end position="121"/>
    </location>
</feature>
<evidence type="ECO:0000313" key="3">
    <source>
        <dbReference type="Proteomes" id="UP000530564"/>
    </source>
</evidence>
<protein>
    <submittedName>
        <fullName evidence="2">Uncharacterized protein</fullName>
    </submittedName>
</protein>